<feature type="region of interest" description="Disordered" evidence="1">
    <location>
        <begin position="420"/>
        <end position="461"/>
    </location>
</feature>
<dbReference type="InterPro" id="IPR003010">
    <property type="entry name" value="C-N_Hydrolase"/>
</dbReference>
<dbReference type="PANTHER" id="PTHR23088:SF27">
    <property type="entry name" value="DEAMINATED GLUTATHIONE AMIDASE"/>
    <property type="match status" value="1"/>
</dbReference>
<dbReference type="InterPro" id="IPR036526">
    <property type="entry name" value="C-N_Hydrolase_sf"/>
</dbReference>
<dbReference type="AlphaFoldDB" id="A0A395NA16"/>
<dbReference type="SUPFAM" id="SSF56317">
    <property type="entry name" value="Carbon-nitrogen hydrolase"/>
    <property type="match status" value="1"/>
</dbReference>
<keyword evidence="3" id="KW-0378">Hydrolase</keyword>
<evidence type="ECO:0000256" key="1">
    <source>
        <dbReference type="SAM" id="MobiDB-lite"/>
    </source>
</evidence>
<dbReference type="EMBL" id="PXOA01000740">
    <property type="protein sequence ID" value="RFU72940.1"/>
    <property type="molecule type" value="Genomic_DNA"/>
</dbReference>
<accession>A0A395NA16</accession>
<dbReference type="Pfam" id="PF00795">
    <property type="entry name" value="CN_hydrolase"/>
    <property type="match status" value="1"/>
</dbReference>
<feature type="compositionally biased region" description="Basic and acidic residues" evidence="1">
    <location>
        <begin position="448"/>
        <end position="461"/>
    </location>
</feature>
<evidence type="ECO:0000313" key="4">
    <source>
        <dbReference type="Proteomes" id="UP000266272"/>
    </source>
</evidence>
<gene>
    <name evidence="3" type="ORF">TARUN_9312</name>
</gene>
<evidence type="ECO:0000313" key="3">
    <source>
        <dbReference type="EMBL" id="RFU72940.1"/>
    </source>
</evidence>
<feature type="compositionally biased region" description="Polar residues" evidence="1">
    <location>
        <begin position="422"/>
        <end position="432"/>
    </location>
</feature>
<reference evidence="3 4" key="1">
    <citation type="journal article" date="2018" name="PLoS Pathog.">
        <title>Evolution of structural diversity of trichothecenes, a family of toxins produced by plant pathogenic and entomopathogenic fungi.</title>
        <authorList>
            <person name="Proctor R.H."/>
            <person name="McCormick S.P."/>
            <person name="Kim H.S."/>
            <person name="Cardoza R.E."/>
            <person name="Stanley A.M."/>
            <person name="Lindo L."/>
            <person name="Kelly A."/>
            <person name="Brown D.W."/>
            <person name="Lee T."/>
            <person name="Vaughan M.M."/>
            <person name="Alexander N.J."/>
            <person name="Busman M."/>
            <person name="Gutierrez S."/>
        </authorList>
    </citation>
    <scope>NUCLEOTIDE SEQUENCE [LARGE SCALE GENOMIC DNA]</scope>
    <source>
        <strain evidence="3 4">IBT 40837</strain>
    </source>
</reference>
<dbReference type="STRING" id="490622.A0A395NA16"/>
<dbReference type="OrthoDB" id="10250282at2759"/>
<dbReference type="Gene3D" id="3.60.110.10">
    <property type="entry name" value="Carbon-nitrogen hydrolase"/>
    <property type="match status" value="1"/>
</dbReference>
<comment type="caution">
    <text evidence="3">The sequence shown here is derived from an EMBL/GenBank/DDBJ whole genome shotgun (WGS) entry which is preliminary data.</text>
</comment>
<dbReference type="PANTHER" id="PTHR23088">
    <property type="entry name" value="NITRILASE-RELATED"/>
    <property type="match status" value="1"/>
</dbReference>
<name>A0A395NA16_TRIAR</name>
<protein>
    <submittedName>
        <fullName evidence="3">Carbon-nitrogen hydrolase</fullName>
    </submittedName>
</protein>
<sequence>MAIAAVGQICSTGSITANLNQCVRLVAKAAVGGAQVCSLSSLIPLPTTSSTSGVHAPFVYNDLLPCLEIPVRLCLRSRDDNQNGTTPMMAVSLGGKECTASWGPLSEMKEPKLPKATQPLEIAAGLNRVSNADGLLGLRHPHSLTNSIFIRPFISLIYMLSRIIYVLFLPEASDYIAVNAQASLDLAVPQASSPFVQGLRAAAKAHSIAVHVGIHDTVVGQEAGQPARKILNRALYINADGIIQDSATYDKLHVFDYGTLRESATVQPGTRFTPPIESPVGRIGSLICFDLRFPETALALAQPGRSSPWAARPAQIITYPSAFTLRTGEAHWETLLRARAIETQSYVVAAAQVGRHNEKRASYGRSMVVDPWGKVLLRLKGVADADGNAEDGAVEEVGFVNIDLDELERVRREMPLQRRTLESSITASQAKSSLCADPSGSINGTSLRQHERRDATEVNHP</sequence>
<organism evidence="3 4">
    <name type="scientific">Trichoderma arundinaceum</name>
    <dbReference type="NCBI Taxonomy" id="490622"/>
    <lineage>
        <taxon>Eukaryota</taxon>
        <taxon>Fungi</taxon>
        <taxon>Dikarya</taxon>
        <taxon>Ascomycota</taxon>
        <taxon>Pezizomycotina</taxon>
        <taxon>Sordariomycetes</taxon>
        <taxon>Hypocreomycetidae</taxon>
        <taxon>Hypocreales</taxon>
        <taxon>Hypocreaceae</taxon>
        <taxon>Trichoderma</taxon>
    </lineage>
</organism>
<feature type="domain" description="CN hydrolase" evidence="2">
    <location>
        <begin position="143"/>
        <end position="404"/>
    </location>
</feature>
<dbReference type="Proteomes" id="UP000266272">
    <property type="component" value="Unassembled WGS sequence"/>
</dbReference>
<dbReference type="PROSITE" id="PS50263">
    <property type="entry name" value="CN_HYDROLASE"/>
    <property type="match status" value="1"/>
</dbReference>
<dbReference type="GO" id="GO:0016787">
    <property type="term" value="F:hydrolase activity"/>
    <property type="evidence" value="ECO:0007669"/>
    <property type="project" value="UniProtKB-KW"/>
</dbReference>
<evidence type="ECO:0000259" key="2">
    <source>
        <dbReference type="PROSITE" id="PS50263"/>
    </source>
</evidence>
<proteinExistence type="predicted"/>
<keyword evidence="4" id="KW-1185">Reference proteome</keyword>